<sequence>MVSSFPIKIRYFLFVSAFALSPITIGFLNLPPPLPPPFPLPNERFSHLLVRQICVKRYQSNNCVVVMALFFGFSTCCHFVLPNICVRPSGYVHVNWPPNERREGLAFLPPHLLAHSVCRLSHAGGGN</sequence>
<reference evidence="2 3" key="1">
    <citation type="submission" date="2024-10" db="EMBL/GenBank/DDBJ databases">
        <authorList>
            <person name="Kim D."/>
        </authorList>
    </citation>
    <scope>NUCLEOTIDE SEQUENCE [LARGE SCALE GENOMIC DNA]</scope>
    <source>
        <strain evidence="2">BH-2024</strain>
    </source>
</reference>
<feature type="transmembrane region" description="Helical" evidence="1">
    <location>
        <begin position="64"/>
        <end position="81"/>
    </location>
</feature>
<keyword evidence="1" id="KW-0812">Transmembrane</keyword>
<gene>
    <name evidence="2" type="ORF">niasHT_035404</name>
</gene>
<comment type="caution">
    <text evidence="2">The sequence shown here is derived from an EMBL/GenBank/DDBJ whole genome shotgun (WGS) entry which is preliminary data.</text>
</comment>
<evidence type="ECO:0008006" key="4">
    <source>
        <dbReference type="Google" id="ProtNLM"/>
    </source>
</evidence>
<feature type="transmembrane region" description="Helical" evidence="1">
    <location>
        <begin position="12"/>
        <end position="30"/>
    </location>
</feature>
<protein>
    <recommendedName>
        <fullName evidence="4">Secreted protein</fullName>
    </recommendedName>
</protein>
<keyword evidence="1" id="KW-1133">Transmembrane helix</keyword>
<keyword evidence="1" id="KW-0472">Membrane</keyword>
<evidence type="ECO:0000313" key="3">
    <source>
        <dbReference type="Proteomes" id="UP001620626"/>
    </source>
</evidence>
<evidence type="ECO:0000313" key="2">
    <source>
        <dbReference type="EMBL" id="KAL3073128.1"/>
    </source>
</evidence>
<keyword evidence="3" id="KW-1185">Reference proteome</keyword>
<dbReference type="EMBL" id="JBICBT010001324">
    <property type="protein sequence ID" value="KAL3073128.1"/>
    <property type="molecule type" value="Genomic_DNA"/>
</dbReference>
<evidence type="ECO:0000256" key="1">
    <source>
        <dbReference type="SAM" id="Phobius"/>
    </source>
</evidence>
<dbReference type="AlphaFoldDB" id="A0ABD2IIM6"/>
<dbReference type="Proteomes" id="UP001620626">
    <property type="component" value="Unassembled WGS sequence"/>
</dbReference>
<accession>A0ABD2IIM6</accession>
<proteinExistence type="predicted"/>
<name>A0ABD2IIM6_9BILA</name>
<organism evidence="2 3">
    <name type="scientific">Heterodera trifolii</name>
    <dbReference type="NCBI Taxonomy" id="157864"/>
    <lineage>
        <taxon>Eukaryota</taxon>
        <taxon>Metazoa</taxon>
        <taxon>Ecdysozoa</taxon>
        <taxon>Nematoda</taxon>
        <taxon>Chromadorea</taxon>
        <taxon>Rhabditida</taxon>
        <taxon>Tylenchina</taxon>
        <taxon>Tylenchomorpha</taxon>
        <taxon>Tylenchoidea</taxon>
        <taxon>Heteroderidae</taxon>
        <taxon>Heteroderinae</taxon>
        <taxon>Heterodera</taxon>
    </lineage>
</organism>